<evidence type="ECO:0000313" key="4">
    <source>
        <dbReference type="Proteomes" id="UP000199450"/>
    </source>
</evidence>
<dbReference type="InterPro" id="IPR018392">
    <property type="entry name" value="LysM"/>
</dbReference>
<feature type="domain" description="LysM" evidence="2">
    <location>
        <begin position="2"/>
        <end position="53"/>
    </location>
</feature>
<dbReference type="SMART" id="SM00257">
    <property type="entry name" value="LysM"/>
    <property type="match status" value="1"/>
</dbReference>
<dbReference type="Gene3D" id="3.10.350.10">
    <property type="entry name" value="LysM domain"/>
    <property type="match status" value="1"/>
</dbReference>
<dbReference type="InterPro" id="IPR025460">
    <property type="entry name" value="DUF4280"/>
</dbReference>
<accession>A0A1H7Y8F7</accession>
<dbReference type="Proteomes" id="UP000199450">
    <property type="component" value="Unassembled WGS sequence"/>
</dbReference>
<dbReference type="CDD" id="cd00118">
    <property type="entry name" value="LysM"/>
    <property type="match status" value="1"/>
</dbReference>
<dbReference type="OrthoDB" id="1215716at2"/>
<proteinExistence type="predicted"/>
<evidence type="ECO:0000313" key="3">
    <source>
        <dbReference type="EMBL" id="SEM42273.1"/>
    </source>
</evidence>
<dbReference type="AlphaFoldDB" id="A0A1H7Y8F7"/>
<evidence type="ECO:0000259" key="2">
    <source>
        <dbReference type="PROSITE" id="PS51782"/>
    </source>
</evidence>
<dbReference type="InterPro" id="IPR036779">
    <property type="entry name" value="LysM_dom_sf"/>
</dbReference>
<keyword evidence="4" id="KW-1185">Reference proteome</keyword>
<protein>
    <submittedName>
        <fullName evidence="3">LysM domain-containing protein</fullName>
    </submittedName>
</protein>
<gene>
    <name evidence="3" type="ORF">SAMN05421856_103137</name>
</gene>
<feature type="region of interest" description="Disordered" evidence="1">
    <location>
        <begin position="66"/>
        <end position="113"/>
    </location>
</feature>
<feature type="compositionally biased region" description="Basic and acidic residues" evidence="1">
    <location>
        <begin position="66"/>
        <end position="79"/>
    </location>
</feature>
<name>A0A1H7Y8F7_9FLAO</name>
<feature type="compositionally biased region" description="Basic and acidic residues" evidence="1">
    <location>
        <begin position="89"/>
        <end position="113"/>
    </location>
</feature>
<evidence type="ECO:0000256" key="1">
    <source>
        <dbReference type="SAM" id="MobiDB-lite"/>
    </source>
</evidence>
<dbReference type="Pfam" id="PF14107">
    <property type="entry name" value="DUF4280"/>
    <property type="match status" value="1"/>
</dbReference>
<dbReference type="EMBL" id="FOBV01000003">
    <property type="protein sequence ID" value="SEM42273.1"/>
    <property type="molecule type" value="Genomic_DNA"/>
</dbReference>
<dbReference type="PROSITE" id="PS51782">
    <property type="entry name" value="LYSM"/>
    <property type="match status" value="1"/>
</dbReference>
<dbReference type="STRING" id="295069.SAMN05421856_103137"/>
<organism evidence="3 4">
    <name type="scientific">Chryseobacterium taichungense</name>
    <dbReference type="NCBI Taxonomy" id="295069"/>
    <lineage>
        <taxon>Bacteria</taxon>
        <taxon>Pseudomonadati</taxon>
        <taxon>Bacteroidota</taxon>
        <taxon>Flavobacteriia</taxon>
        <taxon>Flavobacteriales</taxon>
        <taxon>Weeksellaceae</taxon>
        <taxon>Chryseobacterium group</taxon>
        <taxon>Chryseobacterium</taxon>
    </lineage>
</organism>
<sequence>MKEYKVKKGETLSSIARDIGLPDAYTLKTFHNFNGPIEKGIGNDIREGMILTIPDAHEVAKINGEMESKRAKNADKLNAKEISGNNKTESNEDQHEKENKNEPKEKAPSEHDGKLFVIQKGKAICDKGAKFPQFKVTSHKKHYINDDGSSDDYLAVTQNDVQFNPPAVPFGNCSLQNGQSCTFSPAGKWQKFYQNVKVMDNALITEISELQCTIGGKIKVMDHGQREELTKQNFKNADRNFHSYINPLVDLRSFIDEMENDSTIDFE</sequence>
<dbReference type="RefSeq" id="WP_089999415.1">
    <property type="nucleotide sequence ID" value="NZ_FOBV01000003.1"/>
</dbReference>
<reference evidence="4" key="1">
    <citation type="submission" date="2016-10" db="EMBL/GenBank/DDBJ databases">
        <authorList>
            <person name="Varghese N."/>
            <person name="Submissions S."/>
        </authorList>
    </citation>
    <scope>NUCLEOTIDE SEQUENCE [LARGE SCALE GENOMIC DNA]</scope>
    <source>
        <strain evidence="4">DSM 17453</strain>
    </source>
</reference>
<dbReference type="Pfam" id="PF01476">
    <property type="entry name" value="LysM"/>
    <property type="match status" value="1"/>
</dbReference>